<feature type="non-terminal residue" evidence="2">
    <location>
        <position position="84"/>
    </location>
</feature>
<reference evidence="2" key="1">
    <citation type="submission" date="2016-05" db="EMBL/GenBank/DDBJ databases">
        <authorList>
            <person name="Lavstsen T."/>
            <person name="Jespersen J.S."/>
        </authorList>
    </citation>
    <scope>NUCLEOTIDE SEQUENCE</scope>
    <source>
        <tissue evidence="2">Brain</tissue>
    </source>
</reference>
<accession>A0A1A8RZW6</accession>
<protein>
    <submittedName>
        <fullName evidence="2">Uncharacterized protein</fullName>
    </submittedName>
</protein>
<reference evidence="2" key="2">
    <citation type="submission" date="2016-06" db="EMBL/GenBank/DDBJ databases">
        <title>The genome of a short-lived fish provides insights into sex chromosome evolution and the genetic control of aging.</title>
        <authorList>
            <person name="Reichwald K."/>
            <person name="Felder M."/>
            <person name="Petzold A."/>
            <person name="Koch P."/>
            <person name="Groth M."/>
            <person name="Platzer M."/>
        </authorList>
    </citation>
    <scope>NUCLEOTIDE SEQUENCE</scope>
    <source>
        <tissue evidence="2">Brain</tissue>
    </source>
</reference>
<feature type="region of interest" description="Disordered" evidence="1">
    <location>
        <begin position="48"/>
        <end position="84"/>
    </location>
</feature>
<gene>
    <name evidence="2" type="primary">Nfu_g_1_018015</name>
</gene>
<proteinExistence type="predicted"/>
<evidence type="ECO:0000256" key="1">
    <source>
        <dbReference type="SAM" id="MobiDB-lite"/>
    </source>
</evidence>
<name>A0A1A8RZW6_9TELE</name>
<organism evidence="2">
    <name type="scientific">Nothobranchius rachovii</name>
    <name type="common">bluefin notho</name>
    <dbReference type="NCBI Taxonomy" id="451742"/>
    <lineage>
        <taxon>Eukaryota</taxon>
        <taxon>Metazoa</taxon>
        <taxon>Chordata</taxon>
        <taxon>Craniata</taxon>
        <taxon>Vertebrata</taxon>
        <taxon>Euteleostomi</taxon>
        <taxon>Actinopterygii</taxon>
        <taxon>Neopterygii</taxon>
        <taxon>Teleostei</taxon>
        <taxon>Neoteleostei</taxon>
        <taxon>Acanthomorphata</taxon>
        <taxon>Ovalentaria</taxon>
        <taxon>Atherinomorphae</taxon>
        <taxon>Cyprinodontiformes</taxon>
        <taxon>Nothobranchiidae</taxon>
        <taxon>Nothobranchius</taxon>
    </lineage>
</organism>
<feature type="non-terminal residue" evidence="2">
    <location>
        <position position="1"/>
    </location>
</feature>
<dbReference type="EMBL" id="HAEH01020733">
    <property type="protein sequence ID" value="SBS11257.1"/>
    <property type="molecule type" value="Transcribed_RNA"/>
</dbReference>
<dbReference type="AlphaFoldDB" id="A0A1A8RZW6"/>
<evidence type="ECO:0000313" key="2">
    <source>
        <dbReference type="EMBL" id="SBS11257.1"/>
    </source>
</evidence>
<sequence>RENSSVLRDTEFSLSSSNVKRAANSATVSAFKTRHLLGSLSFTAGKEGQIKSQRTGEGSENVAGMISKAGRPKERIKSNMCPLT</sequence>